<feature type="domain" description="SAF" evidence="3">
    <location>
        <begin position="45"/>
        <end position="111"/>
    </location>
</feature>
<dbReference type="SMART" id="SM00858">
    <property type="entry name" value="SAF"/>
    <property type="match status" value="1"/>
</dbReference>
<dbReference type="RefSeq" id="WP_012041769.1">
    <property type="nucleotide sequence ID" value="NZ_JAFCLK010000040.1"/>
</dbReference>
<keyword evidence="2" id="KW-1133">Transmembrane helix</keyword>
<dbReference type="NCBIfam" id="TIGR03177">
    <property type="entry name" value="pilus_cpaB"/>
    <property type="match status" value="1"/>
</dbReference>
<proteinExistence type="predicted"/>
<gene>
    <name evidence="4" type="primary">cpaB</name>
    <name evidence="4" type="ORF">JQ619_31980</name>
</gene>
<evidence type="ECO:0000256" key="1">
    <source>
        <dbReference type="SAM" id="MobiDB-lite"/>
    </source>
</evidence>
<dbReference type="EMBL" id="JAFCLK010000040">
    <property type="protein sequence ID" value="MBR1140387.1"/>
    <property type="molecule type" value="Genomic_DNA"/>
</dbReference>
<dbReference type="Pfam" id="PF08666">
    <property type="entry name" value="SAF"/>
    <property type="match status" value="1"/>
</dbReference>
<feature type="region of interest" description="Disordered" evidence="1">
    <location>
        <begin position="265"/>
        <end position="309"/>
    </location>
</feature>
<dbReference type="InterPro" id="IPR017592">
    <property type="entry name" value="Pilus_assmbl_Flp-typ_CpaB"/>
</dbReference>
<dbReference type="InterPro" id="IPR013974">
    <property type="entry name" value="SAF"/>
</dbReference>
<reference evidence="5" key="1">
    <citation type="journal article" date="2021" name="ISME J.">
        <title>Evolutionary origin and ecological implication of a unique nif island in free-living Bradyrhizobium lineages.</title>
        <authorList>
            <person name="Tao J."/>
        </authorList>
    </citation>
    <scope>NUCLEOTIDE SEQUENCE [LARGE SCALE GENOMIC DNA]</scope>
    <source>
        <strain evidence="5">SZCCT0094</strain>
    </source>
</reference>
<dbReference type="CDD" id="cd11614">
    <property type="entry name" value="SAF_CpaB_FlgA_like"/>
    <property type="match status" value="1"/>
</dbReference>
<evidence type="ECO:0000313" key="4">
    <source>
        <dbReference type="EMBL" id="MBR1140387.1"/>
    </source>
</evidence>
<accession>A0ABS5GGF7</accession>
<dbReference type="InterPro" id="IPR031571">
    <property type="entry name" value="RcpC_dom"/>
</dbReference>
<dbReference type="Proteomes" id="UP001314635">
    <property type="component" value="Unassembled WGS sequence"/>
</dbReference>
<keyword evidence="2" id="KW-0812">Transmembrane</keyword>
<sequence>MFLRNVLLALGGVLVLVGAGLFIAWFSQMRSRPVAVVERSVESRPAVLVAARTIALGTLLRKEDIAWKDVMPGEVRPGYLMRGQVSEAEFLGAISRRNFAQDEPLIASEFVKPGDRQFLAAVLKPGSRAISIFVDAAQSAAGMALPGDRVDVILTQSFGEQATDPGRKTVSETMLRDVRVIAIDQSLTPSTNVAAAISTEARIPKTVTLELLERQAEALMVAAQLGKFQLAVLPLERVAVEHPEEQTEAGPVWASDVSPALREVGPPALRKCNPDESLSGSSLECLVRRPPNSSGGSAPFFDPASHRAR</sequence>
<evidence type="ECO:0000256" key="2">
    <source>
        <dbReference type="SAM" id="Phobius"/>
    </source>
</evidence>
<organism evidence="4 5">
    <name type="scientific">Bradyrhizobium denitrificans</name>
    <dbReference type="NCBI Taxonomy" id="2734912"/>
    <lineage>
        <taxon>Bacteria</taxon>
        <taxon>Pseudomonadati</taxon>
        <taxon>Pseudomonadota</taxon>
        <taxon>Alphaproteobacteria</taxon>
        <taxon>Hyphomicrobiales</taxon>
        <taxon>Nitrobacteraceae</taxon>
        <taxon>Bradyrhizobium</taxon>
    </lineage>
</organism>
<protein>
    <submittedName>
        <fullName evidence="4">Flp pilus assembly protein CpaB</fullName>
    </submittedName>
</protein>
<keyword evidence="2" id="KW-0472">Membrane</keyword>
<dbReference type="Pfam" id="PF16976">
    <property type="entry name" value="RcpC"/>
    <property type="match status" value="1"/>
</dbReference>
<comment type="caution">
    <text evidence="4">The sequence shown here is derived from an EMBL/GenBank/DDBJ whole genome shotgun (WGS) entry which is preliminary data.</text>
</comment>
<keyword evidence="5" id="KW-1185">Reference proteome</keyword>
<name>A0ABS5GGF7_9BRAD</name>
<evidence type="ECO:0000259" key="3">
    <source>
        <dbReference type="SMART" id="SM00858"/>
    </source>
</evidence>
<feature type="transmembrane region" description="Helical" evidence="2">
    <location>
        <begin position="6"/>
        <end position="26"/>
    </location>
</feature>
<evidence type="ECO:0000313" key="5">
    <source>
        <dbReference type="Proteomes" id="UP001314635"/>
    </source>
</evidence>